<keyword evidence="4" id="KW-1185">Reference proteome</keyword>
<dbReference type="Gene3D" id="3.30.70.1070">
    <property type="entry name" value="Sporulation related repeat"/>
    <property type="match status" value="1"/>
</dbReference>
<dbReference type="Proteomes" id="UP000641152">
    <property type="component" value="Unassembled WGS sequence"/>
</dbReference>
<evidence type="ECO:0000313" key="4">
    <source>
        <dbReference type="Proteomes" id="UP000641152"/>
    </source>
</evidence>
<dbReference type="Pfam" id="PF05036">
    <property type="entry name" value="SPOR"/>
    <property type="match status" value="1"/>
</dbReference>
<dbReference type="InterPro" id="IPR007730">
    <property type="entry name" value="SPOR-like_dom"/>
</dbReference>
<gene>
    <name evidence="3" type="ORF">EBB_14535</name>
</gene>
<evidence type="ECO:0000313" key="3">
    <source>
        <dbReference type="EMBL" id="MBD9361715.1"/>
    </source>
</evidence>
<dbReference type="EMBL" id="JACXST010000002">
    <property type="protein sequence ID" value="MBD9361715.1"/>
    <property type="molecule type" value="Genomic_DNA"/>
</dbReference>
<feature type="domain" description="SPOR" evidence="2">
    <location>
        <begin position="492"/>
        <end position="571"/>
    </location>
</feature>
<proteinExistence type="predicted"/>
<evidence type="ECO:0000259" key="2">
    <source>
        <dbReference type="PROSITE" id="PS51724"/>
    </source>
</evidence>
<comment type="caution">
    <text evidence="3">The sequence shown here is derived from an EMBL/GenBank/DDBJ whole genome shotgun (WGS) entry which is preliminary data.</text>
</comment>
<protein>
    <submittedName>
        <fullName evidence="3">SPOR domain-containing protein</fullName>
    </submittedName>
</protein>
<name>A0ABR9DF49_9GAMM</name>
<feature type="region of interest" description="Disordered" evidence="1">
    <location>
        <begin position="430"/>
        <end position="450"/>
    </location>
</feature>
<reference evidence="3 4" key="1">
    <citation type="submission" date="2020-09" db="EMBL/GenBank/DDBJ databases">
        <title>Methylomonas albis sp. nov. and Methylomonas fluvii sp. nov.: Two cold-adapted methanotrophs from the River Elbe and an amended description of Methylovulum psychrotolerans strain Eb1.</title>
        <authorList>
            <person name="Bussmann I.K."/>
            <person name="Klings K.-W."/>
            <person name="Warnstedt J."/>
            <person name="Hoppert M."/>
            <person name="Saborowski A."/>
            <person name="Horn F."/>
            <person name="Liebner S."/>
        </authorList>
    </citation>
    <scope>NUCLEOTIDE SEQUENCE [LARGE SCALE GENOMIC DNA]</scope>
    <source>
        <strain evidence="3 4">EbB</strain>
    </source>
</reference>
<dbReference type="PROSITE" id="PS51724">
    <property type="entry name" value="SPOR"/>
    <property type="match status" value="1"/>
</dbReference>
<dbReference type="SUPFAM" id="SSF110997">
    <property type="entry name" value="Sporulation related repeat"/>
    <property type="match status" value="1"/>
</dbReference>
<dbReference type="InterPro" id="IPR036680">
    <property type="entry name" value="SPOR-like_sf"/>
</dbReference>
<sequence>MAESTASKNKKTLDAFADDLDAMLNIGDPSEQQVGTIDDDEAIDRLLVGDETFEPEAQQEIDEFADIDELLSANEPKVASSLADDIDEFGDDLEVDLGINPRLEQQVVDDELADIVDVENQQAPLELSVDDVFEEVAELERVGQIDDFAEDAPVAVVGLPDTTVDDLENMAEIDEFSDDADLAGGNADFLIADFDISADDEYAPAATPIVDEFADLEEPDNSVQPSAPETEPDLDSILAAAVSEQDSEEELVVVQSNEAETAPIALAVEQVQANPVPPVQVIDHSSEIAALNRNIVDLKKHQQQIRHDLTEAAGKNELLGCLDSLESVQTEQKKTKRALEALAAKKPVAAYVANGIAAAALLIGTGLGIQGMIAKSQVGELVTIIGKLQEQVNAAPTSDAADKEMLRKQLDELTVSNGVMATQIAELSKAGHTDPGAAKANGDQAKPSTEISSQIMQIGATIEALQNKVSALEKGRAQAAAPASKPEKKKPEPVEENWAVNLIAFKQDWYAKSKAQEFAGKGVPAKVVKTESKGENWYRLFVDGFKTQYEAAAYAAKIKKTLNLDSVWVTRNKE</sequence>
<evidence type="ECO:0000256" key="1">
    <source>
        <dbReference type="SAM" id="MobiDB-lite"/>
    </source>
</evidence>
<organism evidence="3 4">
    <name type="scientific">Methylomonas fluvii</name>
    <dbReference type="NCBI Taxonomy" id="1854564"/>
    <lineage>
        <taxon>Bacteria</taxon>
        <taxon>Pseudomonadati</taxon>
        <taxon>Pseudomonadota</taxon>
        <taxon>Gammaproteobacteria</taxon>
        <taxon>Methylococcales</taxon>
        <taxon>Methylococcaceae</taxon>
        <taxon>Methylomonas</taxon>
    </lineage>
</organism>
<accession>A0ABR9DF49</accession>
<dbReference type="RefSeq" id="WP_192394496.1">
    <property type="nucleotide sequence ID" value="NZ_CAJHIU010000002.1"/>
</dbReference>